<sequence>MLSTYWSWQSYRAINNKIIARKLLSTYILLLIVFLFEFGVHGTNVQNYLQDKLVAIVNMTKWSNILSLVVAALVAFIWRDVRYENNEII</sequence>
<keyword evidence="1" id="KW-1133">Transmembrane helix</keyword>
<evidence type="ECO:0000256" key="1">
    <source>
        <dbReference type="SAM" id="Phobius"/>
    </source>
</evidence>
<dbReference type="EMBL" id="BSXU01005499">
    <property type="protein sequence ID" value="GMG54109.1"/>
    <property type="molecule type" value="Genomic_DNA"/>
</dbReference>
<keyword evidence="3" id="KW-1185">Reference proteome</keyword>
<keyword evidence="1" id="KW-0472">Membrane</keyword>
<organism evidence="2 3">
    <name type="scientific">Ambrosiozyma monospora</name>
    <name type="common">Yeast</name>
    <name type="synonym">Endomycopsis monosporus</name>
    <dbReference type="NCBI Taxonomy" id="43982"/>
    <lineage>
        <taxon>Eukaryota</taxon>
        <taxon>Fungi</taxon>
        <taxon>Dikarya</taxon>
        <taxon>Ascomycota</taxon>
        <taxon>Saccharomycotina</taxon>
        <taxon>Pichiomycetes</taxon>
        <taxon>Pichiales</taxon>
        <taxon>Pichiaceae</taxon>
        <taxon>Ambrosiozyma</taxon>
    </lineage>
</organism>
<evidence type="ECO:0000313" key="2">
    <source>
        <dbReference type="EMBL" id="GMG54109.1"/>
    </source>
</evidence>
<accession>A0A9W7DND8</accession>
<keyword evidence="1" id="KW-0812">Transmembrane</keyword>
<dbReference type="AlphaFoldDB" id="A0A9W7DND8"/>
<name>A0A9W7DND8_AMBMO</name>
<gene>
    <name evidence="2" type="ORF">Amon01_000744400</name>
</gene>
<comment type="caution">
    <text evidence="2">The sequence shown here is derived from an EMBL/GenBank/DDBJ whole genome shotgun (WGS) entry which is preliminary data.</text>
</comment>
<feature type="transmembrane region" description="Helical" evidence="1">
    <location>
        <begin position="62"/>
        <end position="78"/>
    </location>
</feature>
<evidence type="ECO:0000313" key="3">
    <source>
        <dbReference type="Proteomes" id="UP001165063"/>
    </source>
</evidence>
<proteinExistence type="predicted"/>
<feature type="transmembrane region" description="Helical" evidence="1">
    <location>
        <begin position="24"/>
        <end position="42"/>
    </location>
</feature>
<protein>
    <submittedName>
        <fullName evidence="2">Unnamed protein product</fullName>
    </submittedName>
</protein>
<dbReference type="Proteomes" id="UP001165063">
    <property type="component" value="Unassembled WGS sequence"/>
</dbReference>
<reference evidence="2" key="1">
    <citation type="submission" date="2023-04" db="EMBL/GenBank/DDBJ databases">
        <title>Ambrosiozyma monospora NBRC 1965.</title>
        <authorList>
            <person name="Ichikawa N."/>
            <person name="Sato H."/>
            <person name="Tonouchi N."/>
        </authorList>
    </citation>
    <scope>NUCLEOTIDE SEQUENCE</scope>
    <source>
        <strain evidence="2">NBRC 1965</strain>
    </source>
</reference>